<feature type="signal peptide" evidence="1">
    <location>
        <begin position="1"/>
        <end position="27"/>
    </location>
</feature>
<dbReference type="AlphaFoldDB" id="A0A1G7IRK3"/>
<gene>
    <name evidence="2" type="ORF">SAMN05216464_113137</name>
</gene>
<evidence type="ECO:0008006" key="4">
    <source>
        <dbReference type="Google" id="ProtNLM"/>
    </source>
</evidence>
<dbReference type="RefSeq" id="WP_143014231.1">
    <property type="nucleotide sequence ID" value="NZ_FNAI01000013.1"/>
</dbReference>
<evidence type="ECO:0000313" key="2">
    <source>
        <dbReference type="EMBL" id="SDF15362.1"/>
    </source>
</evidence>
<dbReference type="PROSITE" id="PS51257">
    <property type="entry name" value="PROKAR_LIPOPROTEIN"/>
    <property type="match status" value="1"/>
</dbReference>
<dbReference type="Proteomes" id="UP000199072">
    <property type="component" value="Unassembled WGS sequence"/>
</dbReference>
<keyword evidence="3" id="KW-1185">Reference proteome</keyword>
<reference evidence="2 3" key="1">
    <citation type="submission" date="2016-10" db="EMBL/GenBank/DDBJ databases">
        <authorList>
            <person name="de Groot N.N."/>
        </authorList>
    </citation>
    <scope>NUCLEOTIDE SEQUENCE [LARGE SCALE GENOMIC DNA]</scope>
    <source>
        <strain evidence="2 3">47C3B</strain>
    </source>
</reference>
<dbReference type="EMBL" id="FNAI01000013">
    <property type="protein sequence ID" value="SDF15362.1"/>
    <property type="molecule type" value="Genomic_DNA"/>
</dbReference>
<protein>
    <recommendedName>
        <fullName evidence="4">Sporulation related domain-containing protein</fullName>
    </recommendedName>
</protein>
<organism evidence="2 3">
    <name type="scientific">Mucilaginibacter pineti</name>
    <dbReference type="NCBI Taxonomy" id="1391627"/>
    <lineage>
        <taxon>Bacteria</taxon>
        <taxon>Pseudomonadati</taxon>
        <taxon>Bacteroidota</taxon>
        <taxon>Sphingobacteriia</taxon>
        <taxon>Sphingobacteriales</taxon>
        <taxon>Sphingobacteriaceae</taxon>
        <taxon>Mucilaginibacter</taxon>
    </lineage>
</organism>
<feature type="chain" id="PRO_5011649252" description="Sporulation related domain-containing protein" evidence="1">
    <location>
        <begin position="28"/>
        <end position="100"/>
    </location>
</feature>
<sequence length="100" mass="11261">MKRQHFWGYPWLCLCLVFSACSTMRTAPVSQNWVVEARLISGIDTMSFSSTELPLPVWILEADHTITGVFYRTADYSAAVRIQNALANSGLVTQIKLIHD</sequence>
<name>A0A1G7IRK3_9SPHI</name>
<evidence type="ECO:0000313" key="3">
    <source>
        <dbReference type="Proteomes" id="UP000199072"/>
    </source>
</evidence>
<evidence type="ECO:0000256" key="1">
    <source>
        <dbReference type="SAM" id="SignalP"/>
    </source>
</evidence>
<dbReference type="STRING" id="1391627.SAMN05216464_113137"/>
<proteinExistence type="predicted"/>
<keyword evidence="1" id="KW-0732">Signal</keyword>
<accession>A0A1G7IRK3</accession>